<evidence type="ECO:0000256" key="5">
    <source>
        <dbReference type="SAM" id="SignalP"/>
    </source>
</evidence>
<feature type="region of interest" description="Disordered" evidence="4">
    <location>
        <begin position="193"/>
        <end position="230"/>
    </location>
</feature>
<dbReference type="InterPro" id="IPR019378">
    <property type="entry name" value="GDP-Fuc_O-FucTrfase"/>
</dbReference>
<evidence type="ECO:0008006" key="8">
    <source>
        <dbReference type="Google" id="ProtNLM"/>
    </source>
</evidence>
<dbReference type="Proteomes" id="UP001391051">
    <property type="component" value="Unassembled WGS sequence"/>
</dbReference>
<gene>
    <name evidence="6" type="ORF">PG986_007097</name>
</gene>
<evidence type="ECO:0000313" key="6">
    <source>
        <dbReference type="EMBL" id="KAK7951369.1"/>
    </source>
</evidence>
<evidence type="ECO:0000313" key="7">
    <source>
        <dbReference type="Proteomes" id="UP001391051"/>
    </source>
</evidence>
<feature type="signal peptide" evidence="5">
    <location>
        <begin position="1"/>
        <end position="30"/>
    </location>
</feature>
<evidence type="ECO:0000256" key="2">
    <source>
        <dbReference type="ARBA" id="ARBA00023253"/>
    </source>
</evidence>
<feature type="chain" id="PRO_5047368140" description="Alternative oxidase" evidence="5">
    <location>
        <begin position="31"/>
        <end position="509"/>
    </location>
</feature>
<proteinExistence type="predicted"/>
<reference evidence="6 7" key="1">
    <citation type="submission" date="2023-01" db="EMBL/GenBank/DDBJ databases">
        <title>Analysis of 21 Apiospora genomes using comparative genomics revels a genus with tremendous synthesis potential of carbohydrate active enzymes and secondary metabolites.</title>
        <authorList>
            <person name="Sorensen T."/>
        </authorList>
    </citation>
    <scope>NUCLEOTIDE SEQUENCE [LARGE SCALE GENOMIC DNA]</scope>
    <source>
        <strain evidence="6 7">CBS 24483</strain>
    </source>
</reference>
<keyword evidence="7" id="KW-1185">Reference proteome</keyword>
<dbReference type="Gene3D" id="3.40.50.11350">
    <property type="match status" value="1"/>
</dbReference>
<protein>
    <recommendedName>
        <fullName evidence="8">Alternative oxidase</fullName>
    </recommendedName>
</protein>
<dbReference type="EMBL" id="JAQQWE010000005">
    <property type="protein sequence ID" value="KAK7951369.1"/>
    <property type="molecule type" value="Genomic_DNA"/>
</dbReference>
<dbReference type="CDD" id="cd11296">
    <property type="entry name" value="O-FucT_like"/>
    <property type="match status" value="1"/>
</dbReference>
<name>A0ABR1QBK9_9PEZI</name>
<keyword evidence="3" id="KW-0119">Carbohydrate metabolism</keyword>
<evidence type="ECO:0000256" key="4">
    <source>
        <dbReference type="SAM" id="MobiDB-lite"/>
    </source>
</evidence>
<dbReference type="GeneID" id="92076381"/>
<keyword evidence="1" id="KW-0808">Transferase</keyword>
<dbReference type="Pfam" id="PF10250">
    <property type="entry name" value="O-FucT"/>
    <property type="match status" value="1"/>
</dbReference>
<evidence type="ECO:0000256" key="1">
    <source>
        <dbReference type="ARBA" id="ARBA00022679"/>
    </source>
</evidence>
<evidence type="ECO:0000256" key="3">
    <source>
        <dbReference type="ARBA" id="ARBA00023277"/>
    </source>
</evidence>
<keyword evidence="2" id="KW-0294">Fucose metabolism</keyword>
<dbReference type="RefSeq" id="XP_066699431.1">
    <property type="nucleotide sequence ID" value="XM_066843319.1"/>
</dbReference>
<keyword evidence="5" id="KW-0732">Signal</keyword>
<accession>A0ABR1QBK9</accession>
<feature type="compositionally biased region" description="Polar residues" evidence="4">
    <location>
        <begin position="199"/>
        <end position="208"/>
    </location>
</feature>
<organism evidence="6 7">
    <name type="scientific">Apiospora aurea</name>
    <dbReference type="NCBI Taxonomy" id="335848"/>
    <lineage>
        <taxon>Eukaryota</taxon>
        <taxon>Fungi</taxon>
        <taxon>Dikarya</taxon>
        <taxon>Ascomycota</taxon>
        <taxon>Pezizomycotina</taxon>
        <taxon>Sordariomycetes</taxon>
        <taxon>Xylariomycetidae</taxon>
        <taxon>Amphisphaeriales</taxon>
        <taxon>Apiosporaceae</taxon>
        <taxon>Apiospora</taxon>
    </lineage>
</organism>
<sequence>MALLHHRSAIFPTCLIILPLLYLLWRPPITWPPPSTQQPVVRINAGDTVSFDIRPPPPYHKHKSGFGGLRGGRLDLSSPRAPFVAWPLKRLCDEQAAAANALVPGLVFLCDNNSGGPGNIRNYILTCIRYAIEAGASGLVMPRIATRSPTNLAGLRAGFQPLGYMFDEVHFRMALGAACPQIELYETLEDVPRRGRPATAQTGGSSSMGDDGLAARDDGATGAGAKAKSQKLYEEIRPKDFGARGGCDRRDQNRHAHRFGPRFRKWLNESAIERGLGPARRENPRVVRLAWGVVWDWIARADGPEFLATFGGLLKVREDVMALGERVAEAVRREAKAVATSKKNKKRFLGIHLRTESDALENWPSYDSQVGGYLAVAESLGYRETVAYLATGNQTEASKFAAAAASRLQMTVRTKASLLQGKDLEALTSLSWDQQALVDFVVLLESDYFVGVSPSSFSINVALKRHLRTNDVHTRAWRVGGSGDGLSWLTGNYEKYWDDWLFMFDGMWP</sequence>
<comment type="caution">
    <text evidence="6">The sequence shown here is derived from an EMBL/GenBank/DDBJ whole genome shotgun (WGS) entry which is preliminary data.</text>
</comment>